<protein>
    <recommendedName>
        <fullName evidence="4">AIG1-type G domain-containing protein</fullName>
    </recommendedName>
</protein>
<feature type="domain" description="AIG1-type G" evidence="4">
    <location>
        <begin position="5"/>
        <end position="48"/>
    </location>
</feature>
<reference evidence="5 6" key="1">
    <citation type="submission" date="2023-09" db="EMBL/GenBank/DDBJ databases">
        <authorList>
            <person name="Wang M."/>
        </authorList>
    </citation>
    <scope>NUCLEOTIDE SEQUENCE [LARGE SCALE GENOMIC DNA]</scope>
    <source>
        <strain evidence="5">GT-2023</strain>
        <tissue evidence="5">Liver</tissue>
    </source>
</reference>
<evidence type="ECO:0000256" key="3">
    <source>
        <dbReference type="ARBA" id="ARBA00023134"/>
    </source>
</evidence>
<comment type="caution">
    <text evidence="5">The sequence shown here is derived from an EMBL/GenBank/DDBJ whole genome shotgun (WGS) entry which is preliminary data.</text>
</comment>
<evidence type="ECO:0000256" key="1">
    <source>
        <dbReference type="ARBA" id="ARBA00008535"/>
    </source>
</evidence>
<dbReference type="PANTHER" id="PTHR10903">
    <property type="entry name" value="GTPASE, IMAP FAMILY MEMBER-RELATED"/>
    <property type="match status" value="1"/>
</dbReference>
<dbReference type="PANTHER" id="PTHR10903:SF188">
    <property type="entry name" value="GTPASE IMAP FAMILY MEMBER 2-LIKE-RELATED"/>
    <property type="match status" value="1"/>
</dbReference>
<feature type="non-terminal residue" evidence="5">
    <location>
        <position position="1"/>
    </location>
</feature>
<sequence>IRTILHLNGPHVFLLVIQQGQFTQEEKDVVKMIQETFGDKSRMYTIGTFHQ</sequence>
<evidence type="ECO:0000256" key="2">
    <source>
        <dbReference type="ARBA" id="ARBA00022741"/>
    </source>
</evidence>
<evidence type="ECO:0000313" key="6">
    <source>
        <dbReference type="Proteomes" id="UP001558613"/>
    </source>
</evidence>
<comment type="similarity">
    <text evidence="1">Belongs to the TRAFAC class TrmE-Era-EngA-EngB-Septin-like GTPase superfamily. AIG1/Toc34/Toc159-like paraseptin GTPase family. IAN subfamily.</text>
</comment>
<dbReference type="EMBL" id="JAYMGO010000003">
    <property type="protein sequence ID" value="KAL1278959.1"/>
    <property type="molecule type" value="Genomic_DNA"/>
</dbReference>
<keyword evidence="3" id="KW-0342">GTP-binding</keyword>
<evidence type="ECO:0000259" key="4">
    <source>
        <dbReference type="Pfam" id="PF04548"/>
    </source>
</evidence>
<organism evidence="5 6">
    <name type="scientific">Cirrhinus molitorella</name>
    <name type="common">mud carp</name>
    <dbReference type="NCBI Taxonomy" id="172907"/>
    <lineage>
        <taxon>Eukaryota</taxon>
        <taxon>Metazoa</taxon>
        <taxon>Chordata</taxon>
        <taxon>Craniata</taxon>
        <taxon>Vertebrata</taxon>
        <taxon>Euteleostomi</taxon>
        <taxon>Actinopterygii</taxon>
        <taxon>Neopterygii</taxon>
        <taxon>Teleostei</taxon>
        <taxon>Ostariophysi</taxon>
        <taxon>Cypriniformes</taxon>
        <taxon>Cyprinidae</taxon>
        <taxon>Labeoninae</taxon>
        <taxon>Labeonini</taxon>
        <taxon>Cirrhinus</taxon>
    </lineage>
</organism>
<keyword evidence="6" id="KW-1185">Reference proteome</keyword>
<keyword evidence="2" id="KW-0547">Nucleotide-binding</keyword>
<name>A0ABR3NPW2_9TELE</name>
<gene>
    <name evidence="5" type="ORF">QQF64_025632</name>
</gene>
<dbReference type="InterPro" id="IPR045058">
    <property type="entry name" value="GIMA/IAN/Toc"/>
</dbReference>
<proteinExistence type="inferred from homology"/>
<dbReference type="Gene3D" id="3.40.50.300">
    <property type="entry name" value="P-loop containing nucleotide triphosphate hydrolases"/>
    <property type="match status" value="1"/>
</dbReference>
<dbReference type="Proteomes" id="UP001558613">
    <property type="component" value="Unassembled WGS sequence"/>
</dbReference>
<evidence type="ECO:0000313" key="5">
    <source>
        <dbReference type="EMBL" id="KAL1278959.1"/>
    </source>
</evidence>
<dbReference type="InterPro" id="IPR027417">
    <property type="entry name" value="P-loop_NTPase"/>
</dbReference>
<feature type="non-terminal residue" evidence="5">
    <location>
        <position position="51"/>
    </location>
</feature>
<dbReference type="Pfam" id="PF04548">
    <property type="entry name" value="AIG1"/>
    <property type="match status" value="1"/>
</dbReference>
<dbReference type="InterPro" id="IPR006703">
    <property type="entry name" value="G_AIG1"/>
</dbReference>
<accession>A0ABR3NPW2</accession>